<evidence type="ECO:0000313" key="8">
    <source>
        <dbReference type="EMBL" id="KAK0507625.1"/>
    </source>
</evidence>
<evidence type="ECO:0000256" key="5">
    <source>
        <dbReference type="ARBA" id="ARBA00038359"/>
    </source>
</evidence>
<feature type="transmembrane region" description="Helical" evidence="6">
    <location>
        <begin position="94"/>
        <end position="114"/>
    </location>
</feature>
<dbReference type="Proteomes" id="UP001166286">
    <property type="component" value="Unassembled WGS sequence"/>
</dbReference>
<evidence type="ECO:0000256" key="4">
    <source>
        <dbReference type="ARBA" id="ARBA00023136"/>
    </source>
</evidence>
<keyword evidence="3 6" id="KW-1133">Transmembrane helix</keyword>
<accession>A0AA39QR58</accession>
<name>A0AA39QR58_9LECA</name>
<feature type="transmembrane region" description="Helical" evidence="6">
    <location>
        <begin position="206"/>
        <end position="225"/>
    </location>
</feature>
<feature type="transmembrane region" description="Helical" evidence="6">
    <location>
        <begin position="57"/>
        <end position="74"/>
    </location>
</feature>
<keyword evidence="9" id="KW-1185">Reference proteome</keyword>
<proteinExistence type="inferred from homology"/>
<evidence type="ECO:0000256" key="1">
    <source>
        <dbReference type="ARBA" id="ARBA00004141"/>
    </source>
</evidence>
<dbReference type="InterPro" id="IPR049326">
    <property type="entry name" value="Rhodopsin_dom_fungi"/>
</dbReference>
<evidence type="ECO:0000256" key="6">
    <source>
        <dbReference type="SAM" id="Phobius"/>
    </source>
</evidence>
<feature type="domain" description="Rhodopsin" evidence="7">
    <location>
        <begin position="42"/>
        <end position="267"/>
    </location>
</feature>
<dbReference type="EMBL" id="JAFEKC020000023">
    <property type="protein sequence ID" value="KAK0507625.1"/>
    <property type="molecule type" value="Genomic_DNA"/>
</dbReference>
<feature type="transmembrane region" description="Helical" evidence="6">
    <location>
        <begin position="25"/>
        <end position="45"/>
    </location>
</feature>
<feature type="transmembrane region" description="Helical" evidence="6">
    <location>
        <begin position="171"/>
        <end position="194"/>
    </location>
</feature>
<evidence type="ECO:0000259" key="7">
    <source>
        <dbReference type="Pfam" id="PF20684"/>
    </source>
</evidence>
<feature type="transmembrane region" description="Helical" evidence="6">
    <location>
        <begin position="245"/>
        <end position="267"/>
    </location>
</feature>
<evidence type="ECO:0000256" key="3">
    <source>
        <dbReference type="ARBA" id="ARBA00022989"/>
    </source>
</evidence>
<organism evidence="8 9">
    <name type="scientific">Cladonia borealis</name>
    <dbReference type="NCBI Taxonomy" id="184061"/>
    <lineage>
        <taxon>Eukaryota</taxon>
        <taxon>Fungi</taxon>
        <taxon>Dikarya</taxon>
        <taxon>Ascomycota</taxon>
        <taxon>Pezizomycotina</taxon>
        <taxon>Lecanoromycetes</taxon>
        <taxon>OSLEUM clade</taxon>
        <taxon>Lecanoromycetidae</taxon>
        <taxon>Lecanorales</taxon>
        <taxon>Lecanorineae</taxon>
        <taxon>Cladoniaceae</taxon>
        <taxon>Cladonia</taxon>
    </lineage>
</organism>
<dbReference type="PANTHER" id="PTHR33048:SF123">
    <property type="entry name" value="INTEGRAL MEMBRANE PROTEIN"/>
    <property type="match status" value="1"/>
</dbReference>
<sequence>MSLATSPSEIQSQLAHVHDNRSGQIIKSGAICLSVAITAVILRLISRRLSRARSMLSDDYIIVSALLLTCVHYGEGKHAALLKHPQTFGKLLMATSSMYIIAIATVKISVLLFYHRIFPSPRFHIILRIVGSFIICYSIVQLLVFIFQCRPIRGAWDPFIKAECVKINDSFIVMGAFDVLTGVTTLCLPIPLIWQLQVSKRSRIQLMSIFILGALFCIVSIYRLVKVSEQVSLGDFSYDNVDTQIWSVAEVCIAIICACLPTIRPLFDPRVRKHSIQQKAPKVNDIDREQTAAERIASTTITVRESISIEMEPYVSDKKENGQGSSDFLTLVRSDWQTVPYGKI</sequence>
<dbReference type="GO" id="GO:0016020">
    <property type="term" value="C:membrane"/>
    <property type="evidence" value="ECO:0007669"/>
    <property type="project" value="UniProtKB-SubCell"/>
</dbReference>
<feature type="transmembrane region" description="Helical" evidence="6">
    <location>
        <begin position="126"/>
        <end position="147"/>
    </location>
</feature>
<dbReference type="InterPro" id="IPR052337">
    <property type="entry name" value="SAT4-like"/>
</dbReference>
<keyword evidence="2 6" id="KW-0812">Transmembrane</keyword>
<protein>
    <recommendedName>
        <fullName evidence="7">Rhodopsin domain-containing protein</fullName>
    </recommendedName>
</protein>
<dbReference type="AlphaFoldDB" id="A0AA39QR58"/>
<keyword evidence="4 6" id="KW-0472">Membrane</keyword>
<comment type="similarity">
    <text evidence="5">Belongs to the SAT4 family.</text>
</comment>
<comment type="caution">
    <text evidence="8">The sequence shown here is derived from an EMBL/GenBank/DDBJ whole genome shotgun (WGS) entry which is preliminary data.</text>
</comment>
<comment type="subcellular location">
    <subcellularLocation>
        <location evidence="1">Membrane</location>
        <topology evidence="1">Multi-pass membrane protein</topology>
    </subcellularLocation>
</comment>
<gene>
    <name evidence="8" type="ORF">JMJ35_010148</name>
</gene>
<evidence type="ECO:0000313" key="9">
    <source>
        <dbReference type="Proteomes" id="UP001166286"/>
    </source>
</evidence>
<reference evidence="8" key="1">
    <citation type="submission" date="2023-03" db="EMBL/GenBank/DDBJ databases">
        <title>Complete genome of Cladonia borealis.</title>
        <authorList>
            <person name="Park H."/>
        </authorList>
    </citation>
    <scope>NUCLEOTIDE SEQUENCE</scope>
    <source>
        <strain evidence="8">ANT050790</strain>
    </source>
</reference>
<evidence type="ECO:0000256" key="2">
    <source>
        <dbReference type="ARBA" id="ARBA00022692"/>
    </source>
</evidence>
<dbReference type="Pfam" id="PF20684">
    <property type="entry name" value="Fung_rhodopsin"/>
    <property type="match status" value="1"/>
</dbReference>
<dbReference type="PANTHER" id="PTHR33048">
    <property type="entry name" value="PTH11-LIKE INTEGRAL MEMBRANE PROTEIN (AFU_ORTHOLOGUE AFUA_5G11245)"/>
    <property type="match status" value="1"/>
</dbReference>